<dbReference type="Proteomes" id="UP001501624">
    <property type="component" value="Unassembled WGS sequence"/>
</dbReference>
<keyword evidence="6" id="KW-0800">Toxin</keyword>
<keyword evidence="2 6" id="KW-0540">Nuclease</keyword>
<dbReference type="HAMAP" id="MF_00265">
    <property type="entry name" value="VapC_Nob1"/>
    <property type="match status" value="1"/>
</dbReference>
<accession>A0ABP7JKZ7</accession>
<feature type="binding site" evidence="6">
    <location>
        <position position="10"/>
    </location>
    <ligand>
        <name>Mg(2+)</name>
        <dbReference type="ChEBI" id="CHEBI:18420"/>
    </ligand>
</feature>
<evidence type="ECO:0000256" key="4">
    <source>
        <dbReference type="ARBA" id="ARBA00022801"/>
    </source>
</evidence>
<proteinExistence type="inferred from homology"/>
<dbReference type="CDD" id="cd09874">
    <property type="entry name" value="PIN_MT3492-like"/>
    <property type="match status" value="1"/>
</dbReference>
<name>A0ABP7JKZ7_9PSEU</name>
<dbReference type="EMBL" id="BAABCM010000016">
    <property type="protein sequence ID" value="GAA3847010.1"/>
    <property type="molecule type" value="Genomic_DNA"/>
</dbReference>
<comment type="cofactor">
    <cofactor evidence="6">
        <name>Mg(2+)</name>
        <dbReference type="ChEBI" id="CHEBI:18420"/>
    </cofactor>
</comment>
<evidence type="ECO:0000256" key="5">
    <source>
        <dbReference type="ARBA" id="ARBA00022842"/>
    </source>
</evidence>
<evidence type="ECO:0000313" key="7">
    <source>
        <dbReference type="EMBL" id="GAA3847010.1"/>
    </source>
</evidence>
<evidence type="ECO:0000256" key="1">
    <source>
        <dbReference type="ARBA" id="ARBA00022649"/>
    </source>
</evidence>
<dbReference type="InterPro" id="IPR022907">
    <property type="entry name" value="VapC_family"/>
</dbReference>
<dbReference type="Gene3D" id="3.40.50.1010">
    <property type="entry name" value="5'-nuclease"/>
    <property type="match status" value="1"/>
</dbReference>
<comment type="similarity">
    <text evidence="6">Belongs to the PINc/VapC protein family.</text>
</comment>
<reference evidence="8" key="1">
    <citation type="journal article" date="2019" name="Int. J. Syst. Evol. Microbiol.">
        <title>The Global Catalogue of Microorganisms (GCM) 10K type strain sequencing project: providing services to taxonomists for standard genome sequencing and annotation.</title>
        <authorList>
            <consortium name="The Broad Institute Genomics Platform"/>
            <consortium name="The Broad Institute Genome Sequencing Center for Infectious Disease"/>
            <person name="Wu L."/>
            <person name="Ma J."/>
        </authorList>
    </citation>
    <scope>NUCLEOTIDE SEQUENCE [LARGE SCALE GENOMIC DNA]</scope>
    <source>
        <strain evidence="8">JCM 17017</strain>
    </source>
</reference>
<keyword evidence="1 6" id="KW-1277">Toxin-antitoxin system</keyword>
<gene>
    <name evidence="6" type="primary">vapC</name>
    <name evidence="7" type="ORF">GCM10022380_76350</name>
</gene>
<organism evidence="7 8">
    <name type="scientific">Amycolatopsis tucumanensis</name>
    <dbReference type="NCBI Taxonomy" id="401106"/>
    <lineage>
        <taxon>Bacteria</taxon>
        <taxon>Bacillati</taxon>
        <taxon>Actinomycetota</taxon>
        <taxon>Actinomycetes</taxon>
        <taxon>Pseudonocardiales</taxon>
        <taxon>Pseudonocardiaceae</taxon>
        <taxon>Amycolatopsis</taxon>
    </lineage>
</organism>
<keyword evidence="4 6" id="KW-0378">Hydrolase</keyword>
<evidence type="ECO:0000256" key="3">
    <source>
        <dbReference type="ARBA" id="ARBA00022723"/>
    </source>
</evidence>
<evidence type="ECO:0000313" key="8">
    <source>
        <dbReference type="Proteomes" id="UP001501624"/>
    </source>
</evidence>
<dbReference type="InterPro" id="IPR029060">
    <property type="entry name" value="PIN-like_dom_sf"/>
</dbReference>
<sequence>MQRVMSVFADSSALVKLYVAEPGSEQVQALSGLVVSQIARVEIPAALWRKHRMGAISAADARLLVSAFEADYHGTPDEPPRFAVVPVTPIVLDVAARLTGVHGLRAYDAIQLATAQLVASADRECRTFAAFDKALSEAAAGEGFHPLGG</sequence>
<dbReference type="SUPFAM" id="SSF88723">
    <property type="entry name" value="PIN domain-like"/>
    <property type="match status" value="1"/>
</dbReference>
<protein>
    <recommendedName>
        <fullName evidence="6">Ribonuclease VapC</fullName>
        <shortName evidence="6">RNase VapC</shortName>
        <ecNumber evidence="6">3.1.-.-</ecNumber>
    </recommendedName>
    <alternativeName>
        <fullName evidence="6">Toxin VapC</fullName>
    </alternativeName>
</protein>
<feature type="binding site" evidence="6">
    <location>
        <position position="108"/>
    </location>
    <ligand>
        <name>Mg(2+)</name>
        <dbReference type="ChEBI" id="CHEBI:18420"/>
    </ligand>
</feature>
<keyword evidence="5 6" id="KW-0460">Magnesium</keyword>
<comment type="caution">
    <text evidence="7">The sequence shown here is derived from an EMBL/GenBank/DDBJ whole genome shotgun (WGS) entry which is preliminary data.</text>
</comment>
<dbReference type="EC" id="3.1.-.-" evidence="6"/>
<comment type="function">
    <text evidence="6">Toxic component of a toxin-antitoxin (TA) system. An RNase.</text>
</comment>
<keyword evidence="3 6" id="KW-0479">Metal-binding</keyword>
<evidence type="ECO:0000256" key="2">
    <source>
        <dbReference type="ARBA" id="ARBA00022722"/>
    </source>
</evidence>
<evidence type="ECO:0000256" key="6">
    <source>
        <dbReference type="HAMAP-Rule" id="MF_00265"/>
    </source>
</evidence>
<keyword evidence="8" id="KW-1185">Reference proteome</keyword>